<comment type="similarity">
    <text evidence="5 6">Belongs to the DegT/DnrJ/EryC1 family.</text>
</comment>
<dbReference type="PIRSF" id="PIRSF000390">
    <property type="entry name" value="PLP_StrS"/>
    <property type="match status" value="1"/>
</dbReference>
<dbReference type="GO" id="GO:0008483">
    <property type="term" value="F:transaminase activity"/>
    <property type="evidence" value="ECO:0007669"/>
    <property type="project" value="UniProtKB-KW"/>
</dbReference>
<evidence type="ECO:0000256" key="6">
    <source>
        <dbReference type="RuleBase" id="RU004508"/>
    </source>
</evidence>
<keyword evidence="3" id="KW-0808">Transferase</keyword>
<reference evidence="7" key="2">
    <citation type="submission" date="2021-05" db="EMBL/GenBank/DDBJ databases">
        <title>Protein family content uncovers lineage relationships and bacterial pathway maintenance mechanisms in DPANN archaea.</title>
        <authorList>
            <person name="Castelle C.J."/>
            <person name="Meheust R."/>
            <person name="Jaffe A.L."/>
            <person name="Seitz K."/>
            <person name="Gong X."/>
            <person name="Baker B.J."/>
            <person name="Banfield J.F."/>
        </authorList>
    </citation>
    <scope>NUCLEOTIDE SEQUENCE</scope>
    <source>
        <strain evidence="7">RIFCSPLOWO2_01_FULL_AR10_48_17</strain>
    </source>
</reference>
<dbReference type="Proteomes" id="UP000675968">
    <property type="component" value="Unassembled WGS sequence"/>
</dbReference>
<evidence type="ECO:0000256" key="3">
    <source>
        <dbReference type="ARBA" id="ARBA00022679"/>
    </source>
</evidence>
<dbReference type="GO" id="GO:0030170">
    <property type="term" value="F:pyridoxal phosphate binding"/>
    <property type="evidence" value="ECO:0007669"/>
    <property type="project" value="TreeGrafter"/>
</dbReference>
<dbReference type="InterPro" id="IPR015421">
    <property type="entry name" value="PyrdxlP-dep_Trfase_major"/>
</dbReference>
<evidence type="ECO:0000256" key="5">
    <source>
        <dbReference type="ARBA" id="ARBA00037999"/>
    </source>
</evidence>
<gene>
    <name evidence="7" type="ORF">J4215_02180</name>
</gene>
<dbReference type="InterPro" id="IPR000653">
    <property type="entry name" value="DegT/StrS_aminotransferase"/>
</dbReference>
<proteinExistence type="inferred from homology"/>
<dbReference type="GO" id="GO:0000271">
    <property type="term" value="P:polysaccharide biosynthetic process"/>
    <property type="evidence" value="ECO:0007669"/>
    <property type="project" value="TreeGrafter"/>
</dbReference>
<evidence type="ECO:0000313" key="8">
    <source>
        <dbReference type="Proteomes" id="UP000675968"/>
    </source>
</evidence>
<dbReference type="InterPro" id="IPR015424">
    <property type="entry name" value="PyrdxlP-dep_Trfase"/>
</dbReference>
<accession>A0A8T4L485</accession>
<dbReference type="AlphaFoldDB" id="A0A8T4L485"/>
<comment type="cofactor">
    <cofactor evidence="1">
        <name>pyridoxal 5'-phosphate</name>
        <dbReference type="ChEBI" id="CHEBI:597326"/>
    </cofactor>
</comment>
<sequence>MTLQKEVHEFIPIADTILCGNEEKYVTEAIRTKWVSSKGPFVKRFEDAFAQFVGTRYATSVSNGTAALHLAYHAVGIQKDDEVLMPNLSFIATANAAAYLGAKPVFVDVDPKTWNLDPKKIEEKITDKTKAIVCVHLYGAPCDMSALTKIAKTHQLPLIEDAAEAHGARFEGKTVGGFGDLSAFSFFGNKIITTGEGGMVVSNNSQLIDRVNFLKNHGMIPEQQYWHPEIAFNYRMTALQAGFGLGQLEGIQKIIQQKKEVYKAYLNGLSDISSIEFQQSPKNSESVWWMTTIKVPHRDSFMNVLKRHGIDSRRVFYPLSQLPPYHSSESFPVSEEISSSGVSLPSGAGITRAQIDYVIQVVRNFFSQN</sequence>
<organism evidence="7 8">
    <name type="scientific">Candidatus Iainarchaeum sp</name>
    <dbReference type="NCBI Taxonomy" id="3101447"/>
    <lineage>
        <taxon>Archaea</taxon>
        <taxon>Candidatus Iainarchaeota</taxon>
        <taxon>Candidatus Iainarchaeia</taxon>
        <taxon>Candidatus Iainarchaeales</taxon>
        <taxon>Candidatus Iainarchaeaceae</taxon>
        <taxon>Candidatus Iainarchaeum</taxon>
    </lineage>
</organism>
<dbReference type="FunFam" id="3.40.640.10:FF:000090">
    <property type="entry name" value="Pyridoxal phosphate-dependent aminotransferase"/>
    <property type="match status" value="1"/>
</dbReference>
<dbReference type="SUPFAM" id="SSF53383">
    <property type="entry name" value="PLP-dependent transferases"/>
    <property type="match status" value="1"/>
</dbReference>
<comment type="caution">
    <text evidence="7">The sequence shown here is derived from an EMBL/GenBank/DDBJ whole genome shotgun (WGS) entry which is preliminary data.</text>
</comment>
<dbReference type="PANTHER" id="PTHR30244:SF34">
    <property type="entry name" value="DTDP-4-AMINO-4,6-DIDEOXYGALACTOSE TRANSAMINASE"/>
    <property type="match status" value="1"/>
</dbReference>
<dbReference type="EMBL" id="JAGVWC010000009">
    <property type="protein sequence ID" value="MBS3061367.1"/>
    <property type="molecule type" value="Genomic_DNA"/>
</dbReference>
<dbReference type="PANTHER" id="PTHR30244">
    <property type="entry name" value="TRANSAMINASE"/>
    <property type="match status" value="1"/>
</dbReference>
<protein>
    <submittedName>
        <fullName evidence="7">DegT/DnrJ/EryC1/StrS family aminotransferase</fullName>
    </submittedName>
</protein>
<evidence type="ECO:0000256" key="2">
    <source>
        <dbReference type="ARBA" id="ARBA00022576"/>
    </source>
</evidence>
<dbReference type="CDD" id="cd00616">
    <property type="entry name" value="AHBA_syn"/>
    <property type="match status" value="1"/>
</dbReference>
<evidence type="ECO:0000256" key="1">
    <source>
        <dbReference type="ARBA" id="ARBA00001933"/>
    </source>
</evidence>
<evidence type="ECO:0000256" key="4">
    <source>
        <dbReference type="ARBA" id="ARBA00022898"/>
    </source>
</evidence>
<reference evidence="7" key="1">
    <citation type="submission" date="2021-03" db="EMBL/GenBank/DDBJ databases">
        <authorList>
            <person name="Jaffe A."/>
        </authorList>
    </citation>
    <scope>NUCLEOTIDE SEQUENCE</scope>
    <source>
        <strain evidence="7">RIFCSPLOWO2_01_FULL_AR10_48_17</strain>
    </source>
</reference>
<name>A0A8T4L485_9ARCH</name>
<dbReference type="Pfam" id="PF01041">
    <property type="entry name" value="DegT_DnrJ_EryC1"/>
    <property type="match status" value="1"/>
</dbReference>
<dbReference type="Gene3D" id="3.90.1150.10">
    <property type="entry name" value="Aspartate Aminotransferase, domain 1"/>
    <property type="match status" value="1"/>
</dbReference>
<dbReference type="Gene3D" id="3.40.640.10">
    <property type="entry name" value="Type I PLP-dependent aspartate aminotransferase-like (Major domain)"/>
    <property type="match status" value="1"/>
</dbReference>
<evidence type="ECO:0000313" key="7">
    <source>
        <dbReference type="EMBL" id="MBS3061367.1"/>
    </source>
</evidence>
<keyword evidence="4 6" id="KW-0663">Pyridoxal phosphate</keyword>
<keyword evidence="2 7" id="KW-0032">Aminotransferase</keyword>
<dbReference type="InterPro" id="IPR015422">
    <property type="entry name" value="PyrdxlP-dep_Trfase_small"/>
</dbReference>